<reference evidence="7 8" key="2">
    <citation type="submission" date="2019-01" db="EMBL/GenBank/DDBJ databases">
        <title>A chromosome length genome reference of the Java medaka (oryzias javanicus).</title>
        <authorList>
            <person name="Herpin A."/>
            <person name="Takehana Y."/>
            <person name="Naruse K."/>
            <person name="Ansai S."/>
            <person name="Kawaguchi M."/>
        </authorList>
    </citation>
    <scope>NUCLEOTIDE SEQUENCE [LARGE SCALE GENOMIC DNA]</scope>
    <source>
        <strain evidence="7">RS831</strain>
        <tissue evidence="7">Whole body</tissue>
    </source>
</reference>
<keyword evidence="2 4" id="KW-0863">Zinc-finger</keyword>
<protein>
    <recommendedName>
        <fullName evidence="6">RING-type domain-containing protein</fullName>
    </recommendedName>
</protein>
<evidence type="ECO:0000256" key="2">
    <source>
        <dbReference type="ARBA" id="ARBA00022771"/>
    </source>
</evidence>
<dbReference type="InterPro" id="IPR006574">
    <property type="entry name" value="PRY"/>
</dbReference>
<name>A0A437DBS7_ORYJA</name>
<dbReference type="InterPro" id="IPR051051">
    <property type="entry name" value="E3_ubiq-ligase_TRIM/RNF"/>
</dbReference>
<dbReference type="Pfam" id="PF13765">
    <property type="entry name" value="PRY"/>
    <property type="match status" value="1"/>
</dbReference>
<dbReference type="PRINTS" id="PR01407">
    <property type="entry name" value="BUTYPHLNCDUF"/>
</dbReference>
<dbReference type="PROSITE" id="PS00518">
    <property type="entry name" value="ZF_RING_1"/>
    <property type="match status" value="1"/>
</dbReference>
<dbReference type="InterPro" id="IPR043136">
    <property type="entry name" value="B30.2/SPRY_sf"/>
</dbReference>
<dbReference type="SUPFAM" id="SSF57850">
    <property type="entry name" value="RING/U-box"/>
    <property type="match status" value="1"/>
</dbReference>
<dbReference type="EMBL" id="CM012441">
    <property type="protein sequence ID" value="RVE72398.1"/>
    <property type="molecule type" value="Genomic_DNA"/>
</dbReference>
<dbReference type="InterPro" id="IPR001841">
    <property type="entry name" value="Znf_RING"/>
</dbReference>
<proteinExistence type="predicted"/>
<keyword evidence="3" id="KW-0862">Zinc</keyword>
<feature type="region of interest" description="Disordered" evidence="5">
    <location>
        <begin position="103"/>
        <end position="135"/>
    </location>
</feature>
<dbReference type="InterPro" id="IPR013083">
    <property type="entry name" value="Znf_RING/FYVE/PHD"/>
</dbReference>
<sequence length="392" mass="44250">MFALIWNRKPERPQLVSSMSFKKDHSDDLALELTCPICLLLFNEPVSLPCGHIYCLTCLQAMGEGIDQHRCPECQVEYQETENFVRNFKICSIVERYKASVEKPVQPPDTADLQKPGQSQEENETVGGLKVESDLRLGENEANNEMKEPKFKLASQVTELHLKLEMADSVLMKEKELELEVTTANSDLRETTAKLLGQIKDLAQRYGDQVTQMVEEELSPGEAAAHRRVSQATEVTKDLRQTVLRAESLLTEEDQTAFTEDLRSLRPDIMELLAKPEQENEDRSESSINPGRACSKLEKLNDELRKSLAEVQRSLRNSLNPSEVTFDPDTAHPNLLLSEDLKTATFSPIKQPYPSCPQRFTSFFQVSECAAVKSWRAVVYHLPWRAAAAPGV</sequence>
<evidence type="ECO:0000313" key="7">
    <source>
        <dbReference type="EMBL" id="RVE72398.1"/>
    </source>
</evidence>
<dbReference type="InterPro" id="IPR003879">
    <property type="entry name" value="Butyrophylin_SPRY"/>
</dbReference>
<evidence type="ECO:0000256" key="3">
    <source>
        <dbReference type="ARBA" id="ARBA00022833"/>
    </source>
</evidence>
<dbReference type="Pfam" id="PF15227">
    <property type="entry name" value="zf-C3HC4_4"/>
    <property type="match status" value="1"/>
</dbReference>
<dbReference type="OrthoDB" id="426657at2759"/>
<dbReference type="GO" id="GO:0008270">
    <property type="term" value="F:zinc ion binding"/>
    <property type="evidence" value="ECO:0007669"/>
    <property type="project" value="UniProtKB-KW"/>
</dbReference>
<evidence type="ECO:0000256" key="5">
    <source>
        <dbReference type="SAM" id="MobiDB-lite"/>
    </source>
</evidence>
<reference evidence="7 8" key="1">
    <citation type="submission" date="2018-11" db="EMBL/GenBank/DDBJ databases">
        <authorList>
            <person name="Lopez-Roques C."/>
            <person name="Donnadieu C."/>
            <person name="Bouchez O."/>
            <person name="Klopp C."/>
            <person name="Cabau C."/>
            <person name="Zahm M."/>
        </authorList>
    </citation>
    <scope>NUCLEOTIDE SEQUENCE [LARGE SCALE GENOMIC DNA]</scope>
    <source>
        <strain evidence="7">RS831</strain>
        <tissue evidence="7">Whole body</tissue>
    </source>
</reference>
<dbReference type="Proteomes" id="UP000283210">
    <property type="component" value="Chromosome 5"/>
</dbReference>
<dbReference type="Gene3D" id="3.30.40.10">
    <property type="entry name" value="Zinc/RING finger domain, C3HC4 (zinc finger)"/>
    <property type="match status" value="1"/>
</dbReference>
<evidence type="ECO:0000256" key="4">
    <source>
        <dbReference type="PROSITE-ProRule" id="PRU00175"/>
    </source>
</evidence>
<dbReference type="InterPro" id="IPR013320">
    <property type="entry name" value="ConA-like_dom_sf"/>
</dbReference>
<accession>A0A437DBS7</accession>
<dbReference type="AlphaFoldDB" id="A0A437DBS7"/>
<evidence type="ECO:0000259" key="6">
    <source>
        <dbReference type="PROSITE" id="PS50089"/>
    </source>
</evidence>
<evidence type="ECO:0000313" key="8">
    <source>
        <dbReference type="Proteomes" id="UP000283210"/>
    </source>
</evidence>
<dbReference type="SMART" id="SM00184">
    <property type="entry name" value="RING"/>
    <property type="match status" value="1"/>
</dbReference>
<dbReference type="Gene3D" id="2.60.120.920">
    <property type="match status" value="1"/>
</dbReference>
<keyword evidence="8" id="KW-1185">Reference proteome</keyword>
<dbReference type="SMART" id="SM00589">
    <property type="entry name" value="PRY"/>
    <property type="match status" value="1"/>
</dbReference>
<dbReference type="PANTHER" id="PTHR25465:SF31">
    <property type="entry name" value="RING-TYPE DOMAIN-CONTAINING PROTEIN"/>
    <property type="match status" value="1"/>
</dbReference>
<dbReference type="InterPro" id="IPR017907">
    <property type="entry name" value="Znf_RING_CS"/>
</dbReference>
<evidence type="ECO:0000256" key="1">
    <source>
        <dbReference type="ARBA" id="ARBA00022723"/>
    </source>
</evidence>
<dbReference type="SUPFAM" id="SSF49899">
    <property type="entry name" value="Concanavalin A-like lectins/glucanases"/>
    <property type="match status" value="1"/>
</dbReference>
<keyword evidence="1" id="KW-0479">Metal-binding</keyword>
<feature type="domain" description="RING-type" evidence="6">
    <location>
        <begin position="35"/>
        <end position="75"/>
    </location>
</feature>
<gene>
    <name evidence="7" type="ORF">OJAV_G00040060</name>
</gene>
<dbReference type="PANTHER" id="PTHR25465">
    <property type="entry name" value="B-BOX DOMAIN CONTAINING"/>
    <property type="match status" value="1"/>
</dbReference>
<dbReference type="PROSITE" id="PS50089">
    <property type="entry name" value="ZF_RING_2"/>
    <property type="match status" value="1"/>
</dbReference>
<organism evidence="7 8">
    <name type="scientific">Oryzias javanicus</name>
    <name type="common">Javanese ricefish</name>
    <name type="synonym">Aplocheilus javanicus</name>
    <dbReference type="NCBI Taxonomy" id="123683"/>
    <lineage>
        <taxon>Eukaryota</taxon>
        <taxon>Metazoa</taxon>
        <taxon>Chordata</taxon>
        <taxon>Craniata</taxon>
        <taxon>Vertebrata</taxon>
        <taxon>Euteleostomi</taxon>
        <taxon>Actinopterygii</taxon>
        <taxon>Neopterygii</taxon>
        <taxon>Teleostei</taxon>
        <taxon>Neoteleostei</taxon>
        <taxon>Acanthomorphata</taxon>
        <taxon>Ovalentaria</taxon>
        <taxon>Atherinomorphae</taxon>
        <taxon>Beloniformes</taxon>
        <taxon>Adrianichthyidae</taxon>
        <taxon>Oryziinae</taxon>
        <taxon>Oryzias</taxon>
    </lineage>
</organism>